<comment type="caution">
    <text evidence="3">The sequence shown here is derived from an EMBL/GenBank/DDBJ whole genome shotgun (WGS) entry which is preliminary data.</text>
</comment>
<dbReference type="Pfam" id="PF08021">
    <property type="entry name" value="FAD_binding_9"/>
    <property type="match status" value="1"/>
</dbReference>
<dbReference type="Gene3D" id="3.40.50.80">
    <property type="entry name" value="Nucleotide-binding domain of ferredoxin-NADP reductase (FNR) module"/>
    <property type="match status" value="1"/>
</dbReference>
<dbReference type="Pfam" id="PF04954">
    <property type="entry name" value="SIP"/>
    <property type="match status" value="1"/>
</dbReference>
<dbReference type="InterPro" id="IPR039261">
    <property type="entry name" value="FNR_nucleotide-bd"/>
</dbReference>
<organism evidence="3 4">
    <name type="scientific">Phyllobacterium zundukense</name>
    <dbReference type="NCBI Taxonomy" id="1867719"/>
    <lineage>
        <taxon>Bacteria</taxon>
        <taxon>Pseudomonadati</taxon>
        <taxon>Pseudomonadota</taxon>
        <taxon>Alphaproteobacteria</taxon>
        <taxon>Hyphomicrobiales</taxon>
        <taxon>Phyllobacteriaceae</taxon>
        <taxon>Phyllobacterium</taxon>
    </lineage>
</organism>
<protein>
    <submittedName>
        <fullName evidence="3">NADPH-dependent ferric siderophore reductase</fullName>
    </submittedName>
</protein>
<dbReference type="PANTHER" id="PTHR30157">
    <property type="entry name" value="FERRIC REDUCTASE, NADPH-DEPENDENT"/>
    <property type="match status" value="1"/>
</dbReference>
<dbReference type="CDD" id="cd06193">
    <property type="entry name" value="siderophore_interacting"/>
    <property type="match status" value="1"/>
</dbReference>
<dbReference type="InterPro" id="IPR017938">
    <property type="entry name" value="Riboflavin_synthase-like_b-brl"/>
</dbReference>
<evidence type="ECO:0000313" key="3">
    <source>
        <dbReference type="EMBL" id="PIO43918.1"/>
    </source>
</evidence>
<dbReference type="Proteomes" id="UP000232163">
    <property type="component" value="Unassembled WGS sequence"/>
</dbReference>
<proteinExistence type="inferred from homology"/>
<dbReference type="AlphaFoldDB" id="A0A2N9VWQ0"/>
<keyword evidence="4" id="KW-1185">Reference proteome</keyword>
<dbReference type="RefSeq" id="WP_338066489.1">
    <property type="nucleotide sequence ID" value="NZ_MZMT01000035.1"/>
</dbReference>
<dbReference type="InterPro" id="IPR007037">
    <property type="entry name" value="SIP_rossman_dom"/>
</dbReference>
<dbReference type="PANTHER" id="PTHR30157:SF0">
    <property type="entry name" value="NADPH-DEPENDENT FERRIC-CHELATE REDUCTASE"/>
    <property type="match status" value="1"/>
</dbReference>
<dbReference type="GO" id="GO:0016491">
    <property type="term" value="F:oxidoreductase activity"/>
    <property type="evidence" value="ECO:0007669"/>
    <property type="project" value="InterPro"/>
</dbReference>
<dbReference type="SUPFAM" id="SSF63380">
    <property type="entry name" value="Riboflavin synthase domain-like"/>
    <property type="match status" value="1"/>
</dbReference>
<feature type="domain" description="FAD-binding FR-type" evidence="2">
    <location>
        <begin position="22"/>
        <end position="145"/>
    </location>
</feature>
<evidence type="ECO:0000313" key="4">
    <source>
        <dbReference type="Proteomes" id="UP000232163"/>
    </source>
</evidence>
<dbReference type="KEGG" id="pht:BLM14_19180"/>
<evidence type="ECO:0000259" key="2">
    <source>
        <dbReference type="PROSITE" id="PS51384"/>
    </source>
</evidence>
<dbReference type="InterPro" id="IPR013113">
    <property type="entry name" value="SIP_FAD-bd"/>
</dbReference>
<sequence>MARYFLTMILINRSPQRIRHETRLRLLEVQAVKRITPLMLRVTLAGDQLEGFISPGYADHIKIFFPQAGNDPVLPVLGPDGLAFPDDKPRPQMRDYTPRVFHAATNTLEVDFVLHGDGPASSWAAQAEVGEKIVIGGPRGSMIIPDAFDWYLLAGDETALPAISRRLEELPATARAVAVIEVADKEEEQALTTEASAEIIWVHRNGAEAGNNDLLLRKIEALNLPEGDCYAFIASESSISKAVRNHLVDQRGFNGEWVKAAGYWLRGVADAHEPH</sequence>
<comment type="similarity">
    <text evidence="1">Belongs to the SIP oxidoreductase family.</text>
</comment>
<accession>A0A2N9VWQ0</accession>
<name>A0A2N9VWQ0_9HYPH</name>
<reference evidence="3 4" key="1">
    <citation type="journal article" date="2017" name="Int J Environ Stud">
        <title>Does the Miocene-Pliocene relict legume Oxytropis triphylla form nitrogen-fixing nodules with a combination of bacterial strains?</title>
        <authorList>
            <person name="Safronova V."/>
            <person name="Belimov A."/>
            <person name="Sazanova A."/>
            <person name="Kuznetsova I."/>
            <person name="Popova J."/>
            <person name="Andronov E."/>
            <person name="Verkhozina A."/>
            <person name="Tikhonovich I."/>
        </authorList>
    </citation>
    <scope>NUCLEOTIDE SEQUENCE [LARGE SCALE GENOMIC DNA]</scope>
    <source>
        <strain evidence="3 4">Tri-38</strain>
    </source>
</reference>
<dbReference type="InterPro" id="IPR039374">
    <property type="entry name" value="SIP_fam"/>
</dbReference>
<evidence type="ECO:0000256" key="1">
    <source>
        <dbReference type="ARBA" id="ARBA00035644"/>
    </source>
</evidence>
<dbReference type="InterPro" id="IPR017927">
    <property type="entry name" value="FAD-bd_FR_type"/>
</dbReference>
<dbReference type="EMBL" id="MZMT01000035">
    <property type="protein sequence ID" value="PIO43918.1"/>
    <property type="molecule type" value="Genomic_DNA"/>
</dbReference>
<gene>
    <name evidence="3" type="ORF">B5P45_15175</name>
</gene>
<dbReference type="Gene3D" id="2.40.30.10">
    <property type="entry name" value="Translation factors"/>
    <property type="match status" value="1"/>
</dbReference>
<dbReference type="PROSITE" id="PS51384">
    <property type="entry name" value="FAD_FR"/>
    <property type="match status" value="1"/>
</dbReference>